<protein>
    <submittedName>
        <fullName evidence="1">Uncharacterized protein</fullName>
    </submittedName>
</protein>
<name>A0A2J6Q7T6_9HELO</name>
<sequence length="259" mass="28543">MPCKHDDLHPTHPLFEFVPTTSRDGFPFTYYGPTAHAPYSFDNHNHTHQWCTSTMHALSQSSVVSMTPCPLPEDQNPSSRYSAHFPSSWLLSPQSSARCTSSTCDRPAPRAETASSATAFSVKYTSLPVREQGLFIAEDVRAETQASFVTETEPSIATDQLLSKMKGEPSQPTHTRPDKEEEIGSWMLSIDANSRARAHVSVTPSMDAGVRMVREAYTSSSEDDIADACGLGDAPHLTQDDYDAYSIYSTSTVQERKSQ</sequence>
<accession>A0A2J6Q7T6</accession>
<reference evidence="1 2" key="1">
    <citation type="submission" date="2016-05" db="EMBL/GenBank/DDBJ databases">
        <title>A degradative enzymes factory behind the ericoid mycorrhizal symbiosis.</title>
        <authorList>
            <consortium name="DOE Joint Genome Institute"/>
            <person name="Martino E."/>
            <person name="Morin E."/>
            <person name="Grelet G."/>
            <person name="Kuo A."/>
            <person name="Kohler A."/>
            <person name="Daghino S."/>
            <person name="Barry K."/>
            <person name="Choi C."/>
            <person name="Cichocki N."/>
            <person name="Clum A."/>
            <person name="Copeland A."/>
            <person name="Hainaut M."/>
            <person name="Haridas S."/>
            <person name="Labutti K."/>
            <person name="Lindquist E."/>
            <person name="Lipzen A."/>
            <person name="Khouja H.-R."/>
            <person name="Murat C."/>
            <person name="Ohm R."/>
            <person name="Olson A."/>
            <person name="Spatafora J."/>
            <person name="Veneault-Fourrey C."/>
            <person name="Henrissat B."/>
            <person name="Grigoriev I."/>
            <person name="Martin F."/>
            <person name="Perotto S."/>
        </authorList>
    </citation>
    <scope>NUCLEOTIDE SEQUENCE [LARGE SCALE GENOMIC DNA]</scope>
    <source>
        <strain evidence="1 2">UAMH 7357</strain>
    </source>
</reference>
<evidence type="ECO:0000313" key="2">
    <source>
        <dbReference type="Proteomes" id="UP000235672"/>
    </source>
</evidence>
<proteinExistence type="predicted"/>
<evidence type="ECO:0000313" key="1">
    <source>
        <dbReference type="EMBL" id="PMD22292.1"/>
    </source>
</evidence>
<dbReference type="EMBL" id="KZ613478">
    <property type="protein sequence ID" value="PMD22292.1"/>
    <property type="molecule type" value="Genomic_DNA"/>
</dbReference>
<dbReference type="AlphaFoldDB" id="A0A2J6Q7T6"/>
<organism evidence="1 2">
    <name type="scientific">Hyaloscypha hepaticicola</name>
    <dbReference type="NCBI Taxonomy" id="2082293"/>
    <lineage>
        <taxon>Eukaryota</taxon>
        <taxon>Fungi</taxon>
        <taxon>Dikarya</taxon>
        <taxon>Ascomycota</taxon>
        <taxon>Pezizomycotina</taxon>
        <taxon>Leotiomycetes</taxon>
        <taxon>Helotiales</taxon>
        <taxon>Hyaloscyphaceae</taxon>
        <taxon>Hyaloscypha</taxon>
    </lineage>
</organism>
<dbReference type="Proteomes" id="UP000235672">
    <property type="component" value="Unassembled WGS sequence"/>
</dbReference>
<keyword evidence="2" id="KW-1185">Reference proteome</keyword>
<gene>
    <name evidence="1" type="ORF">NA56DRAFT_658213</name>
</gene>